<dbReference type="Proteomes" id="UP000752696">
    <property type="component" value="Unassembled WGS sequence"/>
</dbReference>
<organism evidence="1 2">
    <name type="scientific">Heterotrigona itama</name>
    <dbReference type="NCBI Taxonomy" id="395501"/>
    <lineage>
        <taxon>Eukaryota</taxon>
        <taxon>Metazoa</taxon>
        <taxon>Ecdysozoa</taxon>
        <taxon>Arthropoda</taxon>
        <taxon>Hexapoda</taxon>
        <taxon>Insecta</taxon>
        <taxon>Pterygota</taxon>
        <taxon>Neoptera</taxon>
        <taxon>Endopterygota</taxon>
        <taxon>Hymenoptera</taxon>
        <taxon>Apocrita</taxon>
        <taxon>Aculeata</taxon>
        <taxon>Apoidea</taxon>
        <taxon>Anthophila</taxon>
        <taxon>Apidae</taxon>
        <taxon>Heterotrigona</taxon>
    </lineage>
</organism>
<dbReference type="EMBL" id="CAJDYZ010000554">
    <property type="protein sequence ID" value="CAD1468452.1"/>
    <property type="molecule type" value="Genomic_DNA"/>
</dbReference>
<keyword evidence="2" id="KW-1185">Reference proteome</keyword>
<name>A0A6V7GTX1_9HYME</name>
<accession>A0A6V7GTX1</accession>
<protein>
    <submittedName>
        <fullName evidence="1">Uncharacterized protein</fullName>
    </submittedName>
</protein>
<evidence type="ECO:0000313" key="2">
    <source>
        <dbReference type="Proteomes" id="UP000752696"/>
    </source>
</evidence>
<sequence length="35" mass="4054">EGVKTVWYVPIGKSKVEEKNRDIIVLLVRLNRPCT</sequence>
<evidence type="ECO:0000313" key="1">
    <source>
        <dbReference type="EMBL" id="CAD1468452.1"/>
    </source>
</evidence>
<dbReference type="AlphaFoldDB" id="A0A6V7GTX1"/>
<reference evidence="1" key="1">
    <citation type="submission" date="2020-07" db="EMBL/GenBank/DDBJ databases">
        <authorList>
            <person name="Nazaruddin N."/>
        </authorList>
    </citation>
    <scope>NUCLEOTIDE SEQUENCE</scope>
</reference>
<gene>
    <name evidence="1" type="ORF">MHI_LOCUS43799</name>
</gene>
<comment type="caution">
    <text evidence="1">The sequence shown here is derived from an EMBL/GenBank/DDBJ whole genome shotgun (WGS) entry which is preliminary data.</text>
</comment>
<proteinExistence type="predicted"/>
<feature type="non-terminal residue" evidence="1">
    <location>
        <position position="1"/>
    </location>
</feature>